<evidence type="ECO:0000259" key="7">
    <source>
        <dbReference type="Pfam" id="PF04542"/>
    </source>
</evidence>
<evidence type="ECO:0000313" key="10">
    <source>
        <dbReference type="EMBL" id="SDR32058.1"/>
    </source>
</evidence>
<dbReference type="PANTHER" id="PTHR30173">
    <property type="entry name" value="SIGMA 19 FACTOR"/>
    <property type="match status" value="1"/>
</dbReference>
<keyword evidence="5" id="KW-0804">Transcription</keyword>
<dbReference type="Gene3D" id="3.10.450.50">
    <property type="match status" value="1"/>
</dbReference>
<feature type="domain" description="SnoaL-like" evidence="9">
    <location>
        <begin position="224"/>
        <end position="323"/>
    </location>
</feature>
<gene>
    <name evidence="10" type="ORF">SAMN04489764_5125</name>
</gene>
<feature type="region of interest" description="Disordered" evidence="6">
    <location>
        <begin position="8"/>
        <end position="31"/>
    </location>
</feature>
<dbReference type="NCBIfam" id="TIGR02937">
    <property type="entry name" value="sigma70-ECF"/>
    <property type="match status" value="1"/>
</dbReference>
<dbReference type="PANTHER" id="PTHR30173:SF43">
    <property type="entry name" value="ECF RNA POLYMERASE SIGMA FACTOR SIGI-RELATED"/>
    <property type="match status" value="1"/>
</dbReference>
<dbReference type="GO" id="GO:0016987">
    <property type="term" value="F:sigma factor activity"/>
    <property type="evidence" value="ECO:0007669"/>
    <property type="project" value="UniProtKB-KW"/>
</dbReference>
<evidence type="ECO:0000259" key="8">
    <source>
        <dbReference type="Pfam" id="PF08281"/>
    </source>
</evidence>
<dbReference type="Proteomes" id="UP000217103">
    <property type="component" value="Unassembled WGS sequence"/>
</dbReference>
<accession>A0A1H1I3Y0</accession>
<protein>
    <submittedName>
        <fullName evidence="10">RNA polymerase sigma-70 factor, ECF subfamily</fullName>
    </submittedName>
</protein>
<dbReference type="Gene3D" id="1.10.10.10">
    <property type="entry name" value="Winged helix-like DNA-binding domain superfamily/Winged helix DNA-binding domain"/>
    <property type="match status" value="1"/>
</dbReference>
<evidence type="ECO:0000313" key="11">
    <source>
        <dbReference type="Proteomes" id="UP000217103"/>
    </source>
</evidence>
<dbReference type="Pfam" id="PF04542">
    <property type="entry name" value="Sigma70_r2"/>
    <property type="match status" value="1"/>
</dbReference>
<dbReference type="Gene3D" id="1.10.1740.10">
    <property type="match status" value="1"/>
</dbReference>
<dbReference type="InterPro" id="IPR032710">
    <property type="entry name" value="NTF2-like_dom_sf"/>
</dbReference>
<evidence type="ECO:0000256" key="3">
    <source>
        <dbReference type="ARBA" id="ARBA00023015"/>
    </source>
</evidence>
<evidence type="ECO:0000256" key="4">
    <source>
        <dbReference type="ARBA" id="ARBA00023082"/>
    </source>
</evidence>
<evidence type="ECO:0000256" key="5">
    <source>
        <dbReference type="ARBA" id="ARBA00023163"/>
    </source>
</evidence>
<dbReference type="GO" id="GO:0006352">
    <property type="term" value="P:DNA-templated transcription initiation"/>
    <property type="evidence" value="ECO:0007669"/>
    <property type="project" value="InterPro"/>
</dbReference>
<proteinExistence type="inferred from homology"/>
<keyword evidence="3" id="KW-0805">Transcription regulation</keyword>
<dbReference type="EMBL" id="FNKK01000002">
    <property type="protein sequence ID" value="SDR32058.1"/>
    <property type="molecule type" value="Genomic_DNA"/>
</dbReference>
<dbReference type="InterPro" id="IPR014284">
    <property type="entry name" value="RNA_pol_sigma-70_dom"/>
</dbReference>
<feature type="domain" description="RNA polymerase sigma-70 region 2" evidence="7">
    <location>
        <begin position="43"/>
        <end position="108"/>
    </location>
</feature>
<dbReference type="SUPFAM" id="SSF88659">
    <property type="entry name" value="Sigma3 and sigma4 domains of RNA polymerase sigma factors"/>
    <property type="match status" value="1"/>
</dbReference>
<feature type="domain" description="RNA polymerase sigma factor 70 region 4 type 2" evidence="8">
    <location>
        <begin position="154"/>
        <end position="205"/>
    </location>
</feature>
<dbReference type="SUPFAM" id="SSF88946">
    <property type="entry name" value="Sigma2 domain of RNA polymerase sigma factors"/>
    <property type="match status" value="1"/>
</dbReference>
<dbReference type="InterPro" id="IPR013325">
    <property type="entry name" value="RNA_pol_sigma_r2"/>
</dbReference>
<sequence length="336" mass="36377">MQVCEAEFAGPGFPHAEPMSHTQRVSRPPDVNDGDLTTLTAEFEAVRPRLTAVAYGLLGSVDEAEDVVQDAWLRLRRAHEAGQEIDDVAGWLVVTVSRLGIDVLRSARARREQYVGPWLPEPVVTGTPDPLTASVGPGTDDPADRVTLDESINMALLVVLESLSPAERTAFVLHDVFGLSFTEVAAAVGRTPAACRQLAARARKHVSARAPRFEVDGTEHRRVVDAFSRACVEGDIDALLALLDPDVVLRSDGGGLVRAARRPILGAMRVARFLVGVHRRFADGSSRLVPATVNGGSGLLRIREGRVTGVYSLTVSEGRITEVHLVMNPEKLRRIR</sequence>
<reference evidence="10 11" key="1">
    <citation type="submission" date="2016-10" db="EMBL/GenBank/DDBJ databases">
        <authorList>
            <person name="de Groot N.N."/>
        </authorList>
    </citation>
    <scope>NUCLEOTIDE SEQUENCE [LARGE SCALE GENOMIC DNA]</scope>
    <source>
        <strain evidence="10 11">DSM 43794</strain>
    </source>
</reference>
<dbReference type="AlphaFoldDB" id="A0A1H1I3Y0"/>
<dbReference type="InterPro" id="IPR013249">
    <property type="entry name" value="RNA_pol_sigma70_r4_t2"/>
</dbReference>
<dbReference type="InterPro" id="IPR013324">
    <property type="entry name" value="RNA_pol_sigma_r3/r4-like"/>
</dbReference>
<dbReference type="Pfam" id="PF12680">
    <property type="entry name" value="SnoaL_2"/>
    <property type="match status" value="1"/>
</dbReference>
<dbReference type="InterPro" id="IPR052704">
    <property type="entry name" value="ECF_Sigma-70_Domain"/>
</dbReference>
<dbReference type="STRING" id="35622.SAMN04489764_5125"/>
<keyword evidence="4" id="KW-0731">Sigma factor</keyword>
<comment type="subunit">
    <text evidence="2">Interacts transiently with the RNA polymerase catalytic core formed by RpoA, RpoB, RpoC and RpoZ (2 alpha, 1 beta, 1 beta' and 1 omega subunit) to form the RNA polymerase holoenzyme that can initiate transcription.</text>
</comment>
<dbReference type="NCBIfam" id="NF007214">
    <property type="entry name" value="PRK09636.1"/>
    <property type="match status" value="1"/>
</dbReference>
<dbReference type="Pfam" id="PF08281">
    <property type="entry name" value="Sigma70_r4_2"/>
    <property type="match status" value="1"/>
</dbReference>
<evidence type="ECO:0000256" key="1">
    <source>
        <dbReference type="ARBA" id="ARBA00010641"/>
    </source>
</evidence>
<organism evidence="10 11">
    <name type="scientific">Thermostaphylospora chromogena</name>
    <dbReference type="NCBI Taxonomy" id="35622"/>
    <lineage>
        <taxon>Bacteria</taxon>
        <taxon>Bacillati</taxon>
        <taxon>Actinomycetota</taxon>
        <taxon>Actinomycetes</taxon>
        <taxon>Streptosporangiales</taxon>
        <taxon>Thermomonosporaceae</taxon>
        <taxon>Thermostaphylospora</taxon>
    </lineage>
</organism>
<comment type="similarity">
    <text evidence="1">Belongs to the sigma-70 factor family. ECF subfamily.</text>
</comment>
<keyword evidence="11" id="KW-1185">Reference proteome</keyword>
<dbReference type="InterPro" id="IPR007627">
    <property type="entry name" value="RNA_pol_sigma70_r2"/>
</dbReference>
<name>A0A1H1I3Y0_9ACTN</name>
<evidence type="ECO:0000256" key="2">
    <source>
        <dbReference type="ARBA" id="ARBA00011344"/>
    </source>
</evidence>
<evidence type="ECO:0000259" key="9">
    <source>
        <dbReference type="Pfam" id="PF12680"/>
    </source>
</evidence>
<evidence type="ECO:0000256" key="6">
    <source>
        <dbReference type="SAM" id="MobiDB-lite"/>
    </source>
</evidence>
<dbReference type="GO" id="GO:0003677">
    <property type="term" value="F:DNA binding"/>
    <property type="evidence" value="ECO:0007669"/>
    <property type="project" value="InterPro"/>
</dbReference>
<dbReference type="SUPFAM" id="SSF54427">
    <property type="entry name" value="NTF2-like"/>
    <property type="match status" value="1"/>
</dbReference>
<dbReference type="InterPro" id="IPR036388">
    <property type="entry name" value="WH-like_DNA-bd_sf"/>
</dbReference>
<dbReference type="InterPro" id="IPR037401">
    <property type="entry name" value="SnoaL-like"/>
</dbReference>